<dbReference type="Proteomes" id="UP001296104">
    <property type="component" value="Unassembled WGS sequence"/>
</dbReference>
<dbReference type="EMBL" id="CAVMBE010000036">
    <property type="protein sequence ID" value="CAK4030441.1"/>
    <property type="molecule type" value="Genomic_DNA"/>
</dbReference>
<feature type="chain" id="PRO_5042614522" evidence="3">
    <location>
        <begin position="17"/>
        <end position="100"/>
    </location>
</feature>
<accession>A0AAI9EA30</accession>
<reference evidence="4" key="1">
    <citation type="submission" date="2023-11" db="EMBL/GenBank/DDBJ databases">
        <authorList>
            <person name="Alioto T."/>
            <person name="Alioto T."/>
            <person name="Gomez Garrido J."/>
        </authorList>
    </citation>
    <scope>NUCLEOTIDE SEQUENCE</scope>
</reference>
<dbReference type="CDD" id="cd23508">
    <property type="entry name" value="hydrophobin_II"/>
    <property type="match status" value="1"/>
</dbReference>
<sequence>MQYQILALAFAALAVAAPSSAPSYGSSGSTTTTSVAVCTSGWTPQCCATNVLGVASLDCSDVPSTITGKDQFDSQCSADGLTASCCLLPILGQGVICQTL</sequence>
<dbReference type="PANTHER" id="PTHR42341:SF1">
    <property type="entry name" value="HYDROPHOBIN"/>
    <property type="match status" value="1"/>
</dbReference>
<dbReference type="InterPro" id="IPR036686">
    <property type="entry name" value="Class_II_Hydrophobin_sf"/>
</dbReference>
<evidence type="ECO:0000256" key="2">
    <source>
        <dbReference type="ARBA" id="ARBA00023157"/>
    </source>
</evidence>
<feature type="signal peptide" evidence="3">
    <location>
        <begin position="1"/>
        <end position="16"/>
    </location>
</feature>
<evidence type="ECO:0000313" key="5">
    <source>
        <dbReference type="Proteomes" id="UP001296104"/>
    </source>
</evidence>
<dbReference type="PANTHER" id="PTHR42341">
    <property type="entry name" value="HYDROPHOBIN"/>
    <property type="match status" value="1"/>
</dbReference>
<dbReference type="AlphaFoldDB" id="A0AAI9EA30"/>
<dbReference type="Pfam" id="PF06766">
    <property type="entry name" value="Hydrophobin_2"/>
    <property type="match status" value="1"/>
</dbReference>
<keyword evidence="2" id="KW-1015">Disulfide bond</keyword>
<name>A0AAI9EA30_9PEZI</name>
<dbReference type="InterPro" id="IPR010636">
    <property type="entry name" value="Class_II_hydrophobin"/>
</dbReference>
<evidence type="ECO:0000256" key="3">
    <source>
        <dbReference type="SAM" id="SignalP"/>
    </source>
</evidence>
<evidence type="ECO:0000313" key="4">
    <source>
        <dbReference type="EMBL" id="CAK4030441.1"/>
    </source>
</evidence>
<keyword evidence="5" id="KW-1185">Reference proteome</keyword>
<comment type="similarity">
    <text evidence="1">Belongs to the cerato-ulmin hydrophobin family.</text>
</comment>
<proteinExistence type="inferred from homology"/>
<protein>
    <submittedName>
        <fullName evidence="4">Hydrophobin</fullName>
    </submittedName>
</protein>
<keyword evidence="3" id="KW-0732">Signal</keyword>
<dbReference type="SUPFAM" id="SSF101751">
    <property type="entry name" value="Hydrophobin II, HfbII"/>
    <property type="match status" value="1"/>
</dbReference>
<dbReference type="GO" id="GO:0005576">
    <property type="term" value="C:extracellular region"/>
    <property type="evidence" value="ECO:0007669"/>
    <property type="project" value="InterPro"/>
</dbReference>
<organism evidence="4 5">
    <name type="scientific">Lecanosticta acicola</name>
    <dbReference type="NCBI Taxonomy" id="111012"/>
    <lineage>
        <taxon>Eukaryota</taxon>
        <taxon>Fungi</taxon>
        <taxon>Dikarya</taxon>
        <taxon>Ascomycota</taxon>
        <taxon>Pezizomycotina</taxon>
        <taxon>Dothideomycetes</taxon>
        <taxon>Dothideomycetidae</taxon>
        <taxon>Mycosphaerellales</taxon>
        <taxon>Mycosphaerellaceae</taxon>
        <taxon>Lecanosticta</taxon>
    </lineage>
</organism>
<dbReference type="Gene3D" id="3.20.120.10">
    <property type="entry name" value="Hydrophobin"/>
    <property type="match status" value="1"/>
</dbReference>
<comment type="caution">
    <text evidence="4">The sequence shown here is derived from an EMBL/GenBank/DDBJ whole genome shotgun (WGS) entry which is preliminary data.</text>
</comment>
<evidence type="ECO:0000256" key="1">
    <source>
        <dbReference type="ARBA" id="ARBA00009576"/>
    </source>
</evidence>
<gene>
    <name evidence="4" type="ORF">LECACI_7A005599</name>
</gene>